<feature type="domain" description="AAA+ ATPase" evidence="4">
    <location>
        <begin position="45"/>
        <end position="189"/>
    </location>
</feature>
<accession>A0A9X2JJY2</accession>
<dbReference type="SMART" id="SM00382">
    <property type="entry name" value="AAA"/>
    <property type="match status" value="1"/>
</dbReference>
<dbReference type="Proteomes" id="UP001155241">
    <property type="component" value="Unassembled WGS sequence"/>
</dbReference>
<dbReference type="EMBL" id="JAMXLR010000055">
    <property type="protein sequence ID" value="MCO6045539.1"/>
    <property type="molecule type" value="Genomic_DNA"/>
</dbReference>
<dbReference type="CDD" id="cd00009">
    <property type="entry name" value="AAA"/>
    <property type="match status" value="1"/>
</dbReference>
<keyword evidence="1" id="KW-0547">Nucleotide-binding</keyword>
<dbReference type="InterPro" id="IPR041628">
    <property type="entry name" value="ChlI/MoxR_AAA_lid"/>
</dbReference>
<dbReference type="GO" id="GO:0005524">
    <property type="term" value="F:ATP binding"/>
    <property type="evidence" value="ECO:0007669"/>
    <property type="project" value="UniProtKB-KW"/>
</dbReference>
<evidence type="ECO:0000313" key="6">
    <source>
        <dbReference type="Proteomes" id="UP001155241"/>
    </source>
</evidence>
<evidence type="ECO:0000256" key="1">
    <source>
        <dbReference type="ARBA" id="ARBA00022741"/>
    </source>
</evidence>
<dbReference type="PANTHER" id="PTHR42759">
    <property type="entry name" value="MOXR FAMILY PROTEIN"/>
    <property type="match status" value="1"/>
</dbReference>
<protein>
    <submittedName>
        <fullName evidence="5">AAA family ATPase</fullName>
    </submittedName>
</protein>
<dbReference type="Pfam" id="PF07726">
    <property type="entry name" value="AAA_3"/>
    <property type="match status" value="1"/>
</dbReference>
<dbReference type="InterPro" id="IPR011703">
    <property type="entry name" value="ATPase_AAA-3"/>
</dbReference>
<organism evidence="5 6">
    <name type="scientific">Aeoliella straminimaris</name>
    <dbReference type="NCBI Taxonomy" id="2954799"/>
    <lineage>
        <taxon>Bacteria</taxon>
        <taxon>Pseudomonadati</taxon>
        <taxon>Planctomycetota</taxon>
        <taxon>Planctomycetia</taxon>
        <taxon>Pirellulales</taxon>
        <taxon>Lacipirellulaceae</taxon>
        <taxon>Aeoliella</taxon>
    </lineage>
</organism>
<keyword evidence="6" id="KW-1185">Reference proteome</keyword>
<dbReference type="InterPro" id="IPR050764">
    <property type="entry name" value="CbbQ/NirQ/NorQ/GpvN"/>
</dbReference>
<evidence type="ECO:0000313" key="5">
    <source>
        <dbReference type="EMBL" id="MCO6045539.1"/>
    </source>
</evidence>
<name>A0A9X2JJY2_9BACT</name>
<dbReference type="Gene3D" id="1.10.8.80">
    <property type="entry name" value="Magnesium chelatase subunit I, C-Terminal domain"/>
    <property type="match status" value="1"/>
</dbReference>
<evidence type="ECO:0000256" key="2">
    <source>
        <dbReference type="ARBA" id="ARBA00022840"/>
    </source>
</evidence>
<dbReference type="InterPro" id="IPR027417">
    <property type="entry name" value="P-loop_NTPase"/>
</dbReference>
<dbReference type="PIRSF" id="PIRSF002849">
    <property type="entry name" value="AAA_ATPase_chaperone_MoxR_prd"/>
    <property type="match status" value="1"/>
</dbReference>
<gene>
    <name evidence="5" type="ORF">NG895_16630</name>
</gene>
<dbReference type="AlphaFoldDB" id="A0A9X2JJY2"/>
<comment type="caution">
    <text evidence="5">The sequence shown here is derived from an EMBL/GenBank/DDBJ whole genome shotgun (WGS) entry which is preliminary data.</text>
</comment>
<keyword evidence="2" id="KW-0067">ATP-binding</keyword>
<dbReference type="Pfam" id="PF17863">
    <property type="entry name" value="AAA_lid_2"/>
    <property type="match status" value="1"/>
</dbReference>
<proteinExistence type="inferred from homology"/>
<dbReference type="FunFam" id="3.40.50.300:FF:000640">
    <property type="entry name" value="MoxR family ATPase"/>
    <property type="match status" value="1"/>
</dbReference>
<dbReference type="RefSeq" id="WP_252853651.1">
    <property type="nucleotide sequence ID" value="NZ_JAMXLR010000055.1"/>
</dbReference>
<reference evidence="5" key="1">
    <citation type="submission" date="2022-06" db="EMBL/GenBank/DDBJ databases">
        <title>Aeoliella straminimaris, a novel planctomycete from sediments.</title>
        <authorList>
            <person name="Vitorino I.R."/>
            <person name="Lage O.M."/>
        </authorList>
    </citation>
    <scope>NUCLEOTIDE SEQUENCE</scope>
    <source>
        <strain evidence="5">ICT_H6.2</strain>
    </source>
</reference>
<comment type="similarity">
    <text evidence="3">Belongs to the MoxR family.</text>
</comment>
<dbReference type="GO" id="GO:0016887">
    <property type="term" value="F:ATP hydrolysis activity"/>
    <property type="evidence" value="ECO:0007669"/>
    <property type="project" value="InterPro"/>
</dbReference>
<dbReference type="InterPro" id="IPR003593">
    <property type="entry name" value="AAA+_ATPase"/>
</dbReference>
<evidence type="ECO:0000256" key="3">
    <source>
        <dbReference type="ARBA" id="ARBA00061607"/>
    </source>
</evidence>
<sequence length="334" mass="37257">MEDEHQLREELQRFRDDFKRLREEIGKVIVGQQAIVDGVLLALVAGGHVLLEGVPGLGKTLLVRTLASVLHSQFSRIQFTPDLMPADLIGTNVLLESDTGQRSFRFERGPVFANVVLADEINRATPKTQSALLEAMQEHSVTVAGETHRLDGLFFVLATQNPLEMEGTYPLPEAQLDRFLFKLLVPFPTSEDIETILDRTTESSTPETQRLFDAGRVLEMSQLARRIPVSDEVRRYAINVVMGTHPKHELAGPMTTQYVRYGSSPRGAQAVILAAKIHAVLDERYHVAKEDIRAVAVNCLRHRVLLNFEGQAEDIKTDDIIVSVLDHVGKLQVA</sequence>
<dbReference type="SUPFAM" id="SSF52540">
    <property type="entry name" value="P-loop containing nucleoside triphosphate hydrolases"/>
    <property type="match status" value="1"/>
</dbReference>
<evidence type="ECO:0000259" key="4">
    <source>
        <dbReference type="SMART" id="SM00382"/>
    </source>
</evidence>
<dbReference type="PANTHER" id="PTHR42759:SF1">
    <property type="entry name" value="MAGNESIUM-CHELATASE SUBUNIT CHLD"/>
    <property type="match status" value="1"/>
</dbReference>
<dbReference type="Gene3D" id="3.40.50.300">
    <property type="entry name" value="P-loop containing nucleotide triphosphate hydrolases"/>
    <property type="match status" value="1"/>
</dbReference>